<keyword evidence="2" id="KW-0732">Signal</keyword>
<organism evidence="3 4">
    <name type="scientific">Duganella callida</name>
    <dbReference type="NCBI Taxonomy" id="2561932"/>
    <lineage>
        <taxon>Bacteria</taxon>
        <taxon>Pseudomonadati</taxon>
        <taxon>Pseudomonadota</taxon>
        <taxon>Betaproteobacteria</taxon>
        <taxon>Burkholderiales</taxon>
        <taxon>Oxalobacteraceae</taxon>
        <taxon>Telluria group</taxon>
        <taxon>Duganella</taxon>
    </lineage>
</organism>
<proteinExistence type="predicted"/>
<sequence>MKRAVKRGLSLLCVCAVWHGAALAQLADPTRPPPEARLTAADLADVPPTPAGPQLQSVLIGSNGRQVAVIDGQTVRKGEKINGAVLVDVRKNQVVLQKGKNKQVLTLFPDDAKNDAKKAAH</sequence>
<dbReference type="EMBL" id="SPVG01000123">
    <property type="protein sequence ID" value="TFW22401.1"/>
    <property type="molecule type" value="Genomic_DNA"/>
</dbReference>
<name>A0A4Y9SFI0_9BURK</name>
<feature type="region of interest" description="Disordered" evidence="1">
    <location>
        <begin position="27"/>
        <end position="47"/>
    </location>
</feature>
<reference evidence="3 4" key="1">
    <citation type="submission" date="2019-03" db="EMBL/GenBank/DDBJ databases">
        <title>Draft Genome Sequence of Duganella callidus sp. nov., a Novel Duganella Species Isolated from Cultivated Soil.</title>
        <authorList>
            <person name="Raths R."/>
            <person name="Peta V."/>
            <person name="Bucking H."/>
        </authorList>
    </citation>
    <scope>NUCLEOTIDE SEQUENCE [LARGE SCALE GENOMIC DNA]</scope>
    <source>
        <strain evidence="3 4">DN04</strain>
    </source>
</reference>
<comment type="caution">
    <text evidence="3">The sequence shown here is derived from an EMBL/GenBank/DDBJ whole genome shotgun (WGS) entry which is preliminary data.</text>
</comment>
<protein>
    <submittedName>
        <fullName evidence="3">MSHA biogenesis protein MshK</fullName>
    </submittedName>
</protein>
<evidence type="ECO:0000313" key="3">
    <source>
        <dbReference type="EMBL" id="TFW22401.1"/>
    </source>
</evidence>
<evidence type="ECO:0000256" key="1">
    <source>
        <dbReference type="SAM" id="MobiDB-lite"/>
    </source>
</evidence>
<feature type="signal peptide" evidence="2">
    <location>
        <begin position="1"/>
        <end position="24"/>
    </location>
</feature>
<dbReference type="AlphaFoldDB" id="A0A4Y9SFI0"/>
<gene>
    <name evidence="3" type="ORF">E4L98_12190</name>
</gene>
<dbReference type="OrthoDB" id="8780640at2"/>
<feature type="chain" id="PRO_5021454474" evidence="2">
    <location>
        <begin position="25"/>
        <end position="121"/>
    </location>
</feature>
<dbReference type="Proteomes" id="UP000297729">
    <property type="component" value="Unassembled WGS sequence"/>
</dbReference>
<accession>A0A4Y9SFI0</accession>
<keyword evidence="4" id="KW-1185">Reference proteome</keyword>
<evidence type="ECO:0000256" key="2">
    <source>
        <dbReference type="SAM" id="SignalP"/>
    </source>
</evidence>
<evidence type="ECO:0000313" key="4">
    <source>
        <dbReference type="Proteomes" id="UP000297729"/>
    </source>
</evidence>